<evidence type="ECO:0000313" key="4">
    <source>
        <dbReference type="EMBL" id="KAK2553339.1"/>
    </source>
</evidence>
<feature type="repeat" description="WD" evidence="3">
    <location>
        <begin position="57"/>
        <end position="99"/>
    </location>
</feature>
<dbReference type="PRINTS" id="PR00320">
    <property type="entry name" value="GPROTEINBRPT"/>
</dbReference>
<dbReference type="InterPro" id="IPR019775">
    <property type="entry name" value="WD40_repeat_CS"/>
</dbReference>
<feature type="repeat" description="WD" evidence="3">
    <location>
        <begin position="365"/>
        <end position="401"/>
    </location>
</feature>
<keyword evidence="2" id="KW-0677">Repeat</keyword>
<keyword evidence="1 3" id="KW-0853">WD repeat</keyword>
<dbReference type="PANTHER" id="PTHR44464">
    <property type="entry name" value="WD REPEAT-CONTAINING PROTEIN 17"/>
    <property type="match status" value="1"/>
</dbReference>
<dbReference type="InterPro" id="IPR015943">
    <property type="entry name" value="WD40/YVTN_repeat-like_dom_sf"/>
</dbReference>
<dbReference type="SMART" id="SM00320">
    <property type="entry name" value="WD40"/>
    <property type="match status" value="9"/>
</dbReference>
<dbReference type="PROSITE" id="PS50082">
    <property type="entry name" value="WD_REPEATS_2"/>
    <property type="match status" value="4"/>
</dbReference>
<proteinExistence type="predicted"/>
<accession>A0AAD9UX81</accession>
<organism evidence="4 5">
    <name type="scientific">Acropora cervicornis</name>
    <name type="common">Staghorn coral</name>
    <dbReference type="NCBI Taxonomy" id="6130"/>
    <lineage>
        <taxon>Eukaryota</taxon>
        <taxon>Metazoa</taxon>
        <taxon>Cnidaria</taxon>
        <taxon>Anthozoa</taxon>
        <taxon>Hexacorallia</taxon>
        <taxon>Scleractinia</taxon>
        <taxon>Astrocoeniina</taxon>
        <taxon>Acroporidae</taxon>
        <taxon>Acropora</taxon>
    </lineage>
</organism>
<dbReference type="InterPro" id="IPR001680">
    <property type="entry name" value="WD40_rpt"/>
</dbReference>
<dbReference type="Proteomes" id="UP001249851">
    <property type="component" value="Unassembled WGS sequence"/>
</dbReference>
<feature type="repeat" description="WD" evidence="3">
    <location>
        <begin position="489"/>
        <end position="531"/>
    </location>
</feature>
<dbReference type="InterPro" id="IPR020472">
    <property type="entry name" value="WD40_PAC1"/>
</dbReference>
<dbReference type="AlphaFoldDB" id="A0AAD9UX81"/>
<name>A0AAD9UX81_ACRCE</name>
<comment type="caution">
    <text evidence="4">The sequence shown here is derived from an EMBL/GenBank/DDBJ whole genome shotgun (WGS) entry which is preliminary data.</text>
</comment>
<sequence>MSVMRQVSLLAAGCQPWNSDVCAASCNGDRFAYCATLAVYVYELDHQFNEFRLSAILAEHKKTITCISWHPKNPDILATASSDCKMFIWSVSQQKIISSLENFKCAPVCIGWCPHDKDAVAYIFGRGPMHVWNYTSPPNKLISKESMTFFSEVCQFRWNHKKVGKLVFGHVDGSISVVNPGQKAFKHYFRPECEDGSEEEDPVTSLEWDPLSVDYLLVSNACHGTRLIDTGSMNVIMNFKLPSSAIKIHTLAWIPSAPGIFVTGDTQAGILRIWNVSKSTPMTSFKLKMTGFHALIVVEAFEAVASNNNSQTSVALSSTSAASEPPSSPNNITYALPPANILCTFLDGGVGLYDLGKRKWSFLRDMGHVETIFDCKFKPESPDLLATASFDGTIKVWDVNTMTPHGKHTVYNVSWNHKDSRRIASCSSDGSCVVRQIDGTLVKKYKHPGPVFGCDWSLNNRDMIATGCEDKCVRVFYVAASTDLPLKTFSGHTAKIFHVKWSPIREAILCSGSDDGTVKIWDYTEESCVHTLKGHTAPVRGLLWSPELPYLLLSGSWDHAIRIWDTRDGTCLETVLDHGADVYGLTCHRLRPFTVASCSRDSTVRVWSLSQLASPLQIDVLANRPLDEIMTPNTELAMSTGGAPLLNGRISRELKATASAKGNQSHLAAVKLLSDFFTPPCGLRNLWELVLVLCEGDEHLLPVSYRKGIMHTKHLVKHKASEAQELETVRASSSRASGLMNKKEDRIKEAASLHVKLGQLQRYCELMVELGEWDKALAVAPGVSMSYWRELMERRSNQLMREDDDAAVPYCASLGDAGKLVSFLTSRGQLHDALLVAQVACEGGLNLPSTKKLEKKPLDLKKNDILPSLINHVTDENKGLLQSTSTALADWYFYSGQPVLAACCHLAVGDAKPQLKGVNTPAAKGLQSKAIASTAQFALSKLIRGNEIELAVSIGMVLKDNSQIYHLAVELLARKDTCISLLRTLPNSESYLIKSCARCQGTVTELNELHEKAGLPSVEECLQNAETSLGNNKFLDAMKYYLLSSSPELALDIGLNLVRDAMRKPYWALDDVFGVVQLLSCIRTDRLQQSRISKQRQELLVLTAYLGALFAIRRKYYPIVHPLFKHARQLYRSDKVDLTVTTSEIETESEAWLLFNDPCNASSETATAEQKAAWDSLLKRVGTESSIYTTGVDMVTASLLPSHSDVQLSCLTGERIKGPAYFLNDGRSVMSLNNALMWAKVNAFSLVGGGVRLEPF</sequence>
<evidence type="ECO:0000256" key="3">
    <source>
        <dbReference type="PROSITE-ProRule" id="PRU00221"/>
    </source>
</evidence>
<dbReference type="Pfam" id="PF00400">
    <property type="entry name" value="WD40"/>
    <property type="match status" value="7"/>
</dbReference>
<dbReference type="PROSITE" id="PS50294">
    <property type="entry name" value="WD_REPEATS_REGION"/>
    <property type="match status" value="4"/>
</dbReference>
<evidence type="ECO:0000313" key="5">
    <source>
        <dbReference type="Proteomes" id="UP001249851"/>
    </source>
</evidence>
<dbReference type="Gene3D" id="2.130.10.10">
    <property type="entry name" value="YVTN repeat-like/Quinoprotein amine dehydrogenase"/>
    <property type="match status" value="3"/>
</dbReference>
<dbReference type="PANTHER" id="PTHR44464:SF1">
    <property type="entry name" value="WD REPEAT-CONTAINING PROTEIN 17"/>
    <property type="match status" value="1"/>
</dbReference>
<feature type="repeat" description="WD" evidence="3">
    <location>
        <begin position="532"/>
        <end position="574"/>
    </location>
</feature>
<gene>
    <name evidence="4" type="ORF">P5673_025310</name>
</gene>
<keyword evidence="5" id="KW-1185">Reference proteome</keyword>
<reference evidence="4" key="2">
    <citation type="journal article" date="2023" name="Science">
        <title>Genomic signatures of disease resistance in endangered staghorn corals.</title>
        <authorList>
            <person name="Vollmer S.V."/>
            <person name="Selwyn J.D."/>
            <person name="Despard B.A."/>
            <person name="Roesel C.L."/>
        </authorList>
    </citation>
    <scope>NUCLEOTIDE SEQUENCE</scope>
    <source>
        <strain evidence="4">K2</strain>
    </source>
</reference>
<evidence type="ECO:0000256" key="1">
    <source>
        <dbReference type="ARBA" id="ARBA00022574"/>
    </source>
</evidence>
<evidence type="ECO:0000256" key="2">
    <source>
        <dbReference type="ARBA" id="ARBA00022737"/>
    </source>
</evidence>
<dbReference type="PROSITE" id="PS00678">
    <property type="entry name" value="WD_REPEATS_1"/>
    <property type="match status" value="2"/>
</dbReference>
<dbReference type="InterPro" id="IPR036322">
    <property type="entry name" value="WD40_repeat_dom_sf"/>
</dbReference>
<dbReference type="SUPFAM" id="SSF50978">
    <property type="entry name" value="WD40 repeat-like"/>
    <property type="match status" value="2"/>
</dbReference>
<dbReference type="CDD" id="cd00200">
    <property type="entry name" value="WD40"/>
    <property type="match status" value="1"/>
</dbReference>
<reference evidence="4" key="1">
    <citation type="journal article" date="2023" name="G3 (Bethesda)">
        <title>Whole genome assembly and annotation of the endangered Caribbean coral Acropora cervicornis.</title>
        <authorList>
            <person name="Selwyn J.D."/>
            <person name="Vollmer S.V."/>
        </authorList>
    </citation>
    <scope>NUCLEOTIDE SEQUENCE</scope>
    <source>
        <strain evidence="4">K2</strain>
    </source>
</reference>
<dbReference type="EMBL" id="JARQWQ010000078">
    <property type="protein sequence ID" value="KAK2553339.1"/>
    <property type="molecule type" value="Genomic_DNA"/>
</dbReference>
<protein>
    <submittedName>
        <fullName evidence="4">WD repeat-containing protein 17</fullName>
    </submittedName>
</protein>